<comment type="caution">
    <text evidence="3">The sequence shown here is derived from an EMBL/GenBank/DDBJ whole genome shotgun (WGS) entry which is preliminary data.</text>
</comment>
<feature type="signal peptide" evidence="2">
    <location>
        <begin position="1"/>
        <end position="21"/>
    </location>
</feature>
<organism evidence="3 4">
    <name type="scientific">Trichoderma gamsii</name>
    <dbReference type="NCBI Taxonomy" id="398673"/>
    <lineage>
        <taxon>Eukaryota</taxon>
        <taxon>Fungi</taxon>
        <taxon>Dikarya</taxon>
        <taxon>Ascomycota</taxon>
        <taxon>Pezizomycotina</taxon>
        <taxon>Sordariomycetes</taxon>
        <taxon>Hypocreomycetidae</taxon>
        <taxon>Hypocreales</taxon>
        <taxon>Hypocreaceae</taxon>
        <taxon>Trichoderma</taxon>
    </lineage>
</organism>
<dbReference type="OrthoDB" id="5084295at2759"/>
<protein>
    <recommendedName>
        <fullName evidence="5">Secreted protein</fullName>
    </recommendedName>
</protein>
<reference evidence="3 4" key="1">
    <citation type="submission" date="2017-02" db="EMBL/GenBank/DDBJ databases">
        <title>Genomes of Trichoderma spp. with biocontrol activity.</title>
        <authorList>
            <person name="Gardiner D."/>
            <person name="Kazan K."/>
            <person name="Vos C."/>
            <person name="Harvey P."/>
        </authorList>
    </citation>
    <scope>NUCLEOTIDE SEQUENCE [LARGE SCALE GENOMIC DNA]</scope>
    <source>
        <strain evidence="3 4">A5MH</strain>
    </source>
</reference>
<proteinExistence type="predicted"/>
<feature type="chain" id="PRO_5014461457" description="Secreted protein" evidence="2">
    <location>
        <begin position="22"/>
        <end position="170"/>
    </location>
</feature>
<keyword evidence="2" id="KW-0732">Signal</keyword>
<feature type="region of interest" description="Disordered" evidence="1">
    <location>
        <begin position="27"/>
        <end position="47"/>
    </location>
</feature>
<evidence type="ECO:0000256" key="1">
    <source>
        <dbReference type="SAM" id="MobiDB-lite"/>
    </source>
</evidence>
<accession>A0A2K0TFC2</accession>
<evidence type="ECO:0000313" key="3">
    <source>
        <dbReference type="EMBL" id="PNP44223.1"/>
    </source>
</evidence>
<sequence>MKISAIFLSVLLVASLGFSLSIRSPSPGHYEEGKNLTLSSPRQPPEKPPLVDDITFSWCLDYTRPDTCFSRDLKHGECYNLGVLDPKMQEMLEDVGAEGGACMLFTFQNCRNHHTAAFTGQHLYTPWLCPKHESNKEKTKWNRDARSVRCCSGHPSTPWCSDLKKPHDCH</sequence>
<dbReference type="Proteomes" id="UP000236546">
    <property type="component" value="Unassembled WGS sequence"/>
</dbReference>
<evidence type="ECO:0008006" key="5">
    <source>
        <dbReference type="Google" id="ProtNLM"/>
    </source>
</evidence>
<dbReference type="EMBL" id="MTYH01000035">
    <property type="protein sequence ID" value="PNP44223.1"/>
    <property type="molecule type" value="Genomic_DNA"/>
</dbReference>
<evidence type="ECO:0000313" key="4">
    <source>
        <dbReference type="Proteomes" id="UP000236546"/>
    </source>
</evidence>
<name>A0A2K0TFC2_9HYPO</name>
<evidence type="ECO:0000256" key="2">
    <source>
        <dbReference type="SAM" id="SignalP"/>
    </source>
</evidence>
<dbReference type="AlphaFoldDB" id="A0A2K0TFC2"/>
<gene>
    <name evidence="3" type="ORF">TGAMA5MH_03829</name>
</gene>